<keyword evidence="5" id="KW-0378">Hydrolase</keyword>
<evidence type="ECO:0000256" key="4">
    <source>
        <dbReference type="ARBA" id="ARBA00022723"/>
    </source>
</evidence>
<dbReference type="InterPro" id="IPR011324">
    <property type="entry name" value="Cytotoxic_necrot_fac-like_cat"/>
</dbReference>
<protein>
    <recommendedName>
        <fullName evidence="10">Purine nucleoside phosphorylase</fullName>
    </recommendedName>
</protein>
<dbReference type="PANTHER" id="PTHR30616:SF2">
    <property type="entry name" value="PURINE NUCLEOSIDE PHOSPHORYLASE LACC1"/>
    <property type="match status" value="1"/>
</dbReference>
<evidence type="ECO:0000256" key="8">
    <source>
        <dbReference type="ARBA" id="ARBA00048968"/>
    </source>
</evidence>
<keyword evidence="3" id="KW-0808">Transferase</keyword>
<dbReference type="CDD" id="cd16833">
    <property type="entry name" value="YfiH"/>
    <property type="match status" value="1"/>
</dbReference>
<dbReference type="NCBIfam" id="TIGR00726">
    <property type="entry name" value="peptidoglycan editing factor PgeF"/>
    <property type="match status" value="1"/>
</dbReference>
<comment type="caution">
    <text evidence="11">The sequence shown here is derived from an EMBL/GenBank/DDBJ whole genome shotgun (WGS) entry which is preliminary data.</text>
</comment>
<comment type="catalytic activity">
    <reaction evidence="9">
        <text>S-methyl-5'-thioadenosine + phosphate = 5-(methylsulfanyl)-alpha-D-ribose 1-phosphate + adenine</text>
        <dbReference type="Rhea" id="RHEA:11852"/>
        <dbReference type="ChEBI" id="CHEBI:16708"/>
        <dbReference type="ChEBI" id="CHEBI:17509"/>
        <dbReference type="ChEBI" id="CHEBI:43474"/>
        <dbReference type="ChEBI" id="CHEBI:58533"/>
        <dbReference type="EC" id="2.4.2.28"/>
    </reaction>
    <physiologicalReaction direction="left-to-right" evidence="9">
        <dbReference type="Rhea" id="RHEA:11853"/>
    </physiologicalReaction>
</comment>
<evidence type="ECO:0000256" key="9">
    <source>
        <dbReference type="ARBA" id="ARBA00049893"/>
    </source>
</evidence>
<accession>A0ABV4ANB2</accession>
<comment type="catalytic activity">
    <reaction evidence="7">
        <text>adenosine + H2O + H(+) = inosine + NH4(+)</text>
        <dbReference type="Rhea" id="RHEA:24408"/>
        <dbReference type="ChEBI" id="CHEBI:15377"/>
        <dbReference type="ChEBI" id="CHEBI:15378"/>
        <dbReference type="ChEBI" id="CHEBI:16335"/>
        <dbReference type="ChEBI" id="CHEBI:17596"/>
        <dbReference type="ChEBI" id="CHEBI:28938"/>
        <dbReference type="EC" id="3.5.4.4"/>
    </reaction>
    <physiologicalReaction direction="left-to-right" evidence="7">
        <dbReference type="Rhea" id="RHEA:24409"/>
    </physiologicalReaction>
</comment>
<evidence type="ECO:0000256" key="7">
    <source>
        <dbReference type="ARBA" id="ARBA00047989"/>
    </source>
</evidence>
<dbReference type="Gene3D" id="3.60.140.10">
    <property type="entry name" value="CNF1/YfiH-like putative cysteine hydrolases"/>
    <property type="match status" value="1"/>
</dbReference>
<evidence type="ECO:0000313" key="11">
    <source>
        <dbReference type="EMBL" id="MEY2181874.1"/>
    </source>
</evidence>
<dbReference type="SUPFAM" id="SSF64438">
    <property type="entry name" value="CNF1/YfiH-like putative cysteine hydrolases"/>
    <property type="match status" value="1"/>
</dbReference>
<dbReference type="InterPro" id="IPR038371">
    <property type="entry name" value="Cu_polyphenol_OxRdtase_sf"/>
</dbReference>
<evidence type="ECO:0000256" key="2">
    <source>
        <dbReference type="ARBA" id="ARBA00007353"/>
    </source>
</evidence>
<dbReference type="InterPro" id="IPR003730">
    <property type="entry name" value="Cu_polyphenol_OxRdtase"/>
</dbReference>
<evidence type="ECO:0000256" key="3">
    <source>
        <dbReference type="ARBA" id="ARBA00022679"/>
    </source>
</evidence>
<comment type="catalytic activity">
    <reaction evidence="8">
        <text>adenosine + phosphate = alpha-D-ribose 1-phosphate + adenine</text>
        <dbReference type="Rhea" id="RHEA:27642"/>
        <dbReference type="ChEBI" id="CHEBI:16335"/>
        <dbReference type="ChEBI" id="CHEBI:16708"/>
        <dbReference type="ChEBI" id="CHEBI:43474"/>
        <dbReference type="ChEBI" id="CHEBI:57720"/>
        <dbReference type="EC" id="2.4.2.1"/>
    </reaction>
    <physiologicalReaction direction="left-to-right" evidence="8">
        <dbReference type="Rhea" id="RHEA:27643"/>
    </physiologicalReaction>
</comment>
<sequence>MTDTWIFPDWPAPARVHAAVSTCEGPGVSAPPFGRFNLGLRSGESAEVVDSNRSVLQQAMNLPSAPRWLHQVHGSTVAELGPLPSEHEPQADAAVSRIPGTVLAILTADCLPVLFCADDGRAMAAAHAGWRGLAAGVLEATIEQMQLAPARLLAWLGPCIAGPSYEVGDEVRTAFVNRSPAAASCFVATRPGHWQCDLEGLARQRLAAAGVARVHGGGFDTFTDARFYSYRREGARSGRFASLVWLADN</sequence>
<comment type="catalytic activity">
    <reaction evidence="1">
        <text>inosine + phosphate = alpha-D-ribose 1-phosphate + hypoxanthine</text>
        <dbReference type="Rhea" id="RHEA:27646"/>
        <dbReference type="ChEBI" id="CHEBI:17368"/>
        <dbReference type="ChEBI" id="CHEBI:17596"/>
        <dbReference type="ChEBI" id="CHEBI:43474"/>
        <dbReference type="ChEBI" id="CHEBI:57720"/>
        <dbReference type="EC" id="2.4.2.1"/>
    </reaction>
    <physiologicalReaction direction="left-to-right" evidence="1">
        <dbReference type="Rhea" id="RHEA:27647"/>
    </physiologicalReaction>
</comment>
<reference evidence="11 12" key="1">
    <citation type="submission" date="2024-07" db="EMBL/GenBank/DDBJ databases">
        <title>Molecular mechanisms and environmental adaptations of flagellar loss and biofilm growth of Rhodanobacter under environmental stress.</title>
        <authorList>
            <person name="Chen M."/>
        </authorList>
    </citation>
    <scope>NUCLEOTIDE SEQUENCE [LARGE SCALE GENOMIC DNA]</scope>
    <source>
        <strain evidence="11 12">RS22</strain>
    </source>
</reference>
<proteinExistence type="inferred from homology"/>
<comment type="similarity">
    <text evidence="2 10">Belongs to the purine nucleoside phosphorylase YfiH/LACC1 family.</text>
</comment>
<evidence type="ECO:0000256" key="1">
    <source>
        <dbReference type="ARBA" id="ARBA00000553"/>
    </source>
</evidence>
<keyword evidence="4" id="KW-0479">Metal-binding</keyword>
<organism evidence="11 12">
    <name type="scientific">Rhodanobacter humi</name>
    <dbReference type="NCBI Taxonomy" id="1888173"/>
    <lineage>
        <taxon>Bacteria</taxon>
        <taxon>Pseudomonadati</taxon>
        <taxon>Pseudomonadota</taxon>
        <taxon>Gammaproteobacteria</taxon>
        <taxon>Lysobacterales</taxon>
        <taxon>Rhodanobacteraceae</taxon>
        <taxon>Rhodanobacter</taxon>
    </lineage>
</organism>
<dbReference type="Proteomes" id="UP001562159">
    <property type="component" value="Unassembled WGS sequence"/>
</dbReference>
<evidence type="ECO:0000256" key="5">
    <source>
        <dbReference type="ARBA" id="ARBA00022801"/>
    </source>
</evidence>
<gene>
    <name evidence="11" type="primary">pgeF</name>
    <name evidence="11" type="ORF">AB7878_05545</name>
</gene>
<evidence type="ECO:0000256" key="6">
    <source>
        <dbReference type="ARBA" id="ARBA00022833"/>
    </source>
</evidence>
<dbReference type="Pfam" id="PF02578">
    <property type="entry name" value="Cu-oxidase_4"/>
    <property type="match status" value="1"/>
</dbReference>
<evidence type="ECO:0000313" key="12">
    <source>
        <dbReference type="Proteomes" id="UP001562159"/>
    </source>
</evidence>
<name>A0ABV4ANB2_9GAMM</name>
<dbReference type="PANTHER" id="PTHR30616">
    <property type="entry name" value="UNCHARACTERIZED PROTEIN YFIH"/>
    <property type="match status" value="1"/>
</dbReference>
<dbReference type="EMBL" id="JBGBPY010000001">
    <property type="protein sequence ID" value="MEY2181874.1"/>
    <property type="molecule type" value="Genomic_DNA"/>
</dbReference>
<evidence type="ECO:0000256" key="10">
    <source>
        <dbReference type="RuleBase" id="RU361274"/>
    </source>
</evidence>
<keyword evidence="6" id="KW-0862">Zinc</keyword>
<keyword evidence="12" id="KW-1185">Reference proteome</keyword>